<dbReference type="Proteomes" id="UP000789920">
    <property type="component" value="Unassembled WGS sequence"/>
</dbReference>
<protein>
    <submittedName>
        <fullName evidence="1">3330_t:CDS:1</fullName>
    </submittedName>
</protein>
<feature type="non-terminal residue" evidence="1">
    <location>
        <position position="1"/>
    </location>
</feature>
<comment type="caution">
    <text evidence="1">The sequence shown here is derived from an EMBL/GenBank/DDBJ whole genome shotgun (WGS) entry which is preliminary data.</text>
</comment>
<evidence type="ECO:0000313" key="2">
    <source>
        <dbReference type="Proteomes" id="UP000789920"/>
    </source>
</evidence>
<feature type="non-terminal residue" evidence="1">
    <location>
        <position position="116"/>
    </location>
</feature>
<sequence>HPFDLVKVRLQTAPEGTYSGMIDVIKKTIAKDGITGLYRGMGPPLAGITPIFAISFWSYNLGKNLVYSFTPNRESRELSSLEYTIAGGISAGPTTLVMAPVERIKVLLQIQGQGGD</sequence>
<evidence type="ECO:0000313" key="1">
    <source>
        <dbReference type="EMBL" id="CAG8846397.1"/>
    </source>
</evidence>
<name>A0ACA9SSK2_9GLOM</name>
<dbReference type="EMBL" id="CAJVQC010151026">
    <property type="protein sequence ID" value="CAG8846397.1"/>
    <property type="molecule type" value="Genomic_DNA"/>
</dbReference>
<organism evidence="1 2">
    <name type="scientific">Racocetra persica</name>
    <dbReference type="NCBI Taxonomy" id="160502"/>
    <lineage>
        <taxon>Eukaryota</taxon>
        <taxon>Fungi</taxon>
        <taxon>Fungi incertae sedis</taxon>
        <taxon>Mucoromycota</taxon>
        <taxon>Glomeromycotina</taxon>
        <taxon>Glomeromycetes</taxon>
        <taxon>Diversisporales</taxon>
        <taxon>Gigasporaceae</taxon>
        <taxon>Racocetra</taxon>
    </lineage>
</organism>
<keyword evidence="2" id="KW-1185">Reference proteome</keyword>
<gene>
    <name evidence="1" type="ORF">RPERSI_LOCUS34121</name>
</gene>
<reference evidence="1" key="1">
    <citation type="submission" date="2021-06" db="EMBL/GenBank/DDBJ databases">
        <authorList>
            <person name="Kallberg Y."/>
            <person name="Tangrot J."/>
            <person name="Rosling A."/>
        </authorList>
    </citation>
    <scope>NUCLEOTIDE SEQUENCE</scope>
    <source>
        <strain evidence="1">MA461A</strain>
    </source>
</reference>
<proteinExistence type="predicted"/>
<accession>A0ACA9SSK2</accession>